<name>A0A9D0YPY1_AQUAO</name>
<reference evidence="3" key="1">
    <citation type="journal article" date="2020" name="ISME J.">
        <title>Gammaproteobacteria mediating utilization of methyl-, sulfur- and petroleum organic compounds in deep ocean hydrothermal plumes.</title>
        <authorList>
            <person name="Zhou Z."/>
            <person name="Liu Y."/>
            <person name="Pan J."/>
            <person name="Cron B.R."/>
            <person name="Toner B.M."/>
            <person name="Anantharaman K."/>
            <person name="Breier J.A."/>
            <person name="Dick G.J."/>
            <person name="Li M."/>
        </authorList>
    </citation>
    <scope>NUCLEOTIDE SEQUENCE</scope>
    <source>
        <strain evidence="3">SZUA-1501</strain>
    </source>
</reference>
<dbReference type="InterPro" id="IPR038136">
    <property type="entry name" value="CofD-like_dom_sf"/>
</dbReference>
<comment type="caution">
    <text evidence="3">The sequence shown here is derived from an EMBL/GenBank/DDBJ whole genome shotgun (WGS) entry which is preliminary data.</text>
</comment>
<comment type="subcellular location">
    <subcellularLocation>
        <location evidence="2">Cytoplasm</location>
    </subcellularLocation>
</comment>
<comment type="similarity">
    <text evidence="2">Belongs to the gluconeogenesis factor family.</text>
</comment>
<dbReference type="InterPro" id="IPR010119">
    <property type="entry name" value="Gluconeogen_factor"/>
</dbReference>
<evidence type="ECO:0000313" key="3">
    <source>
        <dbReference type="EMBL" id="HIP98383.1"/>
    </source>
</evidence>
<dbReference type="PANTHER" id="PTHR30135:SF3">
    <property type="entry name" value="GLUCONEOGENESIS FACTOR-RELATED"/>
    <property type="match status" value="1"/>
</dbReference>
<dbReference type="InterPro" id="IPR002882">
    <property type="entry name" value="CofD"/>
</dbReference>
<protein>
    <recommendedName>
        <fullName evidence="2">Putative gluconeogenesis factor</fullName>
    </recommendedName>
</protein>
<dbReference type="HAMAP" id="MF_00973">
    <property type="entry name" value="Gluconeogen_factor"/>
    <property type="match status" value="1"/>
</dbReference>
<evidence type="ECO:0000313" key="4">
    <source>
        <dbReference type="Proteomes" id="UP000606463"/>
    </source>
</evidence>
<gene>
    <name evidence="3" type="ORF">EYH37_03325</name>
</gene>
<dbReference type="NCBIfam" id="TIGR01826">
    <property type="entry name" value="CofD_related"/>
    <property type="match status" value="1"/>
</dbReference>
<dbReference type="CDD" id="cd07187">
    <property type="entry name" value="YvcK_like"/>
    <property type="match status" value="1"/>
</dbReference>
<dbReference type="GO" id="GO:0043743">
    <property type="term" value="F:LPPG:FO 2-phospho-L-lactate transferase activity"/>
    <property type="evidence" value="ECO:0007669"/>
    <property type="project" value="InterPro"/>
</dbReference>
<accession>A0A9D0YPY1</accession>
<comment type="function">
    <text evidence="2">Required for morphogenesis under gluconeogenic growth conditions.</text>
</comment>
<dbReference type="SUPFAM" id="SSF142338">
    <property type="entry name" value="CofD-like"/>
    <property type="match status" value="1"/>
</dbReference>
<evidence type="ECO:0000256" key="1">
    <source>
        <dbReference type="ARBA" id="ARBA00022490"/>
    </source>
</evidence>
<sequence>MKVTAIGGGTGLSSLLRALKKLVKEGVITELTAIVTVADSGGSTGRLRKDYNIPAPGDIRNCIVALAETEELLKELFQYRFEDGELRGHAFGNIFLTALTKVTGNFLDSVRYSCRILNTLGDILPSTVENVHLVAEFEDGTVIKGEDKIPKYARKNRKKIQKIWLEPSEVSAPIDTVQAILDADYIIVGPGSFYTSIIPNFLIEDIKEAYRQSRAKKIFVINAMTQPGETDGFTAFDHVRRFVEITGLDYPHMAIVNTRMPYYRLLQKYLREGQEPVVPDVANFAKNDIQVFAEDLIGEDDNFIKHSPSKVAQILKRVFRESAFLNVKT</sequence>
<proteinExistence type="inferred from homology"/>
<dbReference type="Pfam" id="PF01933">
    <property type="entry name" value="CofD"/>
    <property type="match status" value="1"/>
</dbReference>
<organism evidence="3 4">
    <name type="scientific">Aquifex aeolicus</name>
    <dbReference type="NCBI Taxonomy" id="63363"/>
    <lineage>
        <taxon>Bacteria</taxon>
        <taxon>Pseudomonadati</taxon>
        <taxon>Aquificota</taxon>
        <taxon>Aquificia</taxon>
        <taxon>Aquificales</taxon>
        <taxon>Aquificaceae</taxon>
        <taxon>Aquifex</taxon>
    </lineage>
</organism>
<evidence type="ECO:0000256" key="2">
    <source>
        <dbReference type="HAMAP-Rule" id="MF_00973"/>
    </source>
</evidence>
<keyword evidence="1 2" id="KW-0963">Cytoplasm</keyword>
<dbReference type="AlphaFoldDB" id="A0A9D0YPY1"/>
<dbReference type="Gene3D" id="3.40.50.10680">
    <property type="entry name" value="CofD-like domains"/>
    <property type="match status" value="1"/>
</dbReference>
<dbReference type="PANTHER" id="PTHR30135">
    <property type="entry name" value="UNCHARACTERIZED PROTEIN YVCK-RELATED"/>
    <property type="match status" value="1"/>
</dbReference>
<dbReference type="GO" id="GO:0008360">
    <property type="term" value="P:regulation of cell shape"/>
    <property type="evidence" value="ECO:0007669"/>
    <property type="project" value="UniProtKB-UniRule"/>
</dbReference>
<dbReference type="GO" id="GO:0005737">
    <property type="term" value="C:cytoplasm"/>
    <property type="evidence" value="ECO:0007669"/>
    <property type="project" value="UniProtKB-SubCell"/>
</dbReference>
<dbReference type="Proteomes" id="UP000606463">
    <property type="component" value="Unassembled WGS sequence"/>
</dbReference>
<dbReference type="EMBL" id="DQVE01000035">
    <property type="protein sequence ID" value="HIP98383.1"/>
    <property type="molecule type" value="Genomic_DNA"/>
</dbReference>